<dbReference type="Gene3D" id="2.60.40.1250">
    <property type="entry name" value="Thiol:disulfide interchange protein DsbD, N-terminal domain"/>
    <property type="match status" value="1"/>
</dbReference>
<dbReference type="SUPFAM" id="SSF52833">
    <property type="entry name" value="Thioredoxin-like"/>
    <property type="match status" value="1"/>
</dbReference>
<dbReference type="AlphaFoldDB" id="A0A501X240"/>
<dbReference type="NCBIfam" id="NF001419">
    <property type="entry name" value="PRK00293.1"/>
    <property type="match status" value="1"/>
</dbReference>
<evidence type="ECO:0000259" key="9">
    <source>
        <dbReference type="PROSITE" id="PS51352"/>
    </source>
</evidence>
<dbReference type="Pfam" id="PF11412">
    <property type="entry name" value="DsbD_N"/>
    <property type="match status" value="1"/>
</dbReference>
<keyword evidence="2" id="KW-1003">Cell membrane</keyword>
<gene>
    <name evidence="10" type="primary">dsbD</name>
    <name evidence="10" type="ORF">FJM67_04605</name>
</gene>
<dbReference type="InterPro" id="IPR028250">
    <property type="entry name" value="DsbDN"/>
</dbReference>
<evidence type="ECO:0000256" key="1">
    <source>
        <dbReference type="ARBA" id="ARBA00004651"/>
    </source>
</evidence>
<dbReference type="InterPro" id="IPR013766">
    <property type="entry name" value="Thioredoxin_domain"/>
</dbReference>
<keyword evidence="11" id="KW-1185">Reference proteome</keyword>
<feature type="domain" description="Thioredoxin" evidence="9">
    <location>
        <begin position="454"/>
        <end position="594"/>
    </location>
</feature>
<dbReference type="Proteomes" id="UP000315901">
    <property type="component" value="Unassembled WGS sequence"/>
</dbReference>
<dbReference type="InterPro" id="IPR003834">
    <property type="entry name" value="Cyt_c_assmbl_TM_dom"/>
</dbReference>
<proteinExistence type="predicted"/>
<evidence type="ECO:0000313" key="10">
    <source>
        <dbReference type="EMBL" id="TPE54546.1"/>
    </source>
</evidence>
<feature type="transmembrane region" description="Helical" evidence="7">
    <location>
        <begin position="379"/>
        <end position="397"/>
    </location>
</feature>
<dbReference type="PANTHER" id="PTHR32234">
    <property type="entry name" value="THIOL:DISULFIDE INTERCHANGE PROTEIN DSBD"/>
    <property type="match status" value="1"/>
</dbReference>
<accession>A0A501X240</accession>
<dbReference type="GO" id="GO:0047134">
    <property type="term" value="F:protein-disulfide reductase [NAD(P)H] activity"/>
    <property type="evidence" value="ECO:0007669"/>
    <property type="project" value="UniProtKB-EC"/>
</dbReference>
<evidence type="ECO:0000256" key="3">
    <source>
        <dbReference type="ARBA" id="ARBA00022692"/>
    </source>
</evidence>
<feature type="transmembrane region" description="Helical" evidence="7">
    <location>
        <begin position="222"/>
        <end position="243"/>
    </location>
</feature>
<feature type="transmembrane region" description="Helical" evidence="7">
    <location>
        <begin position="177"/>
        <end position="210"/>
    </location>
</feature>
<protein>
    <submittedName>
        <fullName evidence="10">Protein-disulfide reductase DsbD</fullName>
        <ecNumber evidence="10">1.8.1.8</ecNumber>
    </submittedName>
</protein>
<evidence type="ECO:0000256" key="7">
    <source>
        <dbReference type="SAM" id="Phobius"/>
    </source>
</evidence>
<organism evidence="10 11">
    <name type="scientific">Maribrevibacterium harenarium</name>
    <dbReference type="NCBI Taxonomy" id="2589817"/>
    <lineage>
        <taxon>Bacteria</taxon>
        <taxon>Pseudomonadati</taxon>
        <taxon>Pseudomonadota</taxon>
        <taxon>Gammaproteobacteria</taxon>
        <taxon>Oceanospirillales</taxon>
        <taxon>Oceanospirillaceae</taxon>
        <taxon>Maribrevibacterium</taxon>
    </lineage>
</organism>
<dbReference type="PROSITE" id="PS51352">
    <property type="entry name" value="THIOREDOXIN_2"/>
    <property type="match status" value="1"/>
</dbReference>
<dbReference type="RefSeq" id="WP_140587498.1">
    <property type="nucleotide sequence ID" value="NZ_VFRR01000005.1"/>
</dbReference>
<evidence type="ECO:0000256" key="4">
    <source>
        <dbReference type="ARBA" id="ARBA00022748"/>
    </source>
</evidence>
<reference evidence="10 11" key="1">
    <citation type="submission" date="2019-06" db="EMBL/GenBank/DDBJ databases">
        <title>A novel bacterium of genus Marinomonas, isolated from coastal sand.</title>
        <authorList>
            <person name="Huang H."/>
            <person name="Mo K."/>
            <person name="Hu Y."/>
        </authorList>
    </citation>
    <scope>NUCLEOTIDE SEQUENCE [LARGE SCALE GENOMIC DNA]</scope>
    <source>
        <strain evidence="10 11">HB171799</strain>
    </source>
</reference>
<feature type="transmembrane region" description="Helical" evidence="7">
    <location>
        <begin position="303"/>
        <end position="332"/>
    </location>
</feature>
<keyword evidence="10" id="KW-0560">Oxidoreductase</keyword>
<evidence type="ECO:0000313" key="11">
    <source>
        <dbReference type="Proteomes" id="UP000315901"/>
    </source>
</evidence>
<dbReference type="GO" id="GO:0005886">
    <property type="term" value="C:plasma membrane"/>
    <property type="evidence" value="ECO:0007669"/>
    <property type="project" value="UniProtKB-SubCell"/>
</dbReference>
<feature type="transmembrane region" description="Helical" evidence="7">
    <location>
        <begin position="338"/>
        <end position="359"/>
    </location>
</feature>
<comment type="subcellular location">
    <subcellularLocation>
        <location evidence="1">Cell membrane</location>
        <topology evidence="1">Multi-pass membrane protein</topology>
    </subcellularLocation>
</comment>
<dbReference type="Gene3D" id="3.40.30.10">
    <property type="entry name" value="Glutaredoxin"/>
    <property type="match status" value="1"/>
</dbReference>
<feature type="transmembrane region" description="Helical" evidence="7">
    <location>
        <begin position="263"/>
        <end position="282"/>
    </location>
</feature>
<dbReference type="InterPro" id="IPR036929">
    <property type="entry name" value="DsbDN_sf"/>
</dbReference>
<dbReference type="PANTHER" id="PTHR32234:SF0">
    <property type="entry name" value="THIOL:DISULFIDE INTERCHANGE PROTEIN DSBD"/>
    <property type="match status" value="1"/>
</dbReference>
<dbReference type="Pfam" id="PF13899">
    <property type="entry name" value="Thioredoxin_7"/>
    <property type="match status" value="1"/>
</dbReference>
<comment type="caution">
    <text evidence="10">The sequence shown here is derived from an EMBL/GenBank/DDBJ whole genome shotgun (WGS) entry which is preliminary data.</text>
</comment>
<dbReference type="GO" id="GO:0045454">
    <property type="term" value="P:cell redox homeostasis"/>
    <property type="evidence" value="ECO:0007669"/>
    <property type="project" value="TreeGrafter"/>
</dbReference>
<dbReference type="GO" id="GO:0017004">
    <property type="term" value="P:cytochrome complex assembly"/>
    <property type="evidence" value="ECO:0007669"/>
    <property type="project" value="UniProtKB-KW"/>
</dbReference>
<sequence>MKPILLLLSLLVPLSALGFSFGNNSKPEFLPVEQAFILGVRQSDKPGTINATWQITEGYYLYKHQFKLTTDGDIPVQFQDLPAGKKKNDPYFGEVEVYRRELTLPIRYPATNTTPQELNFILQYQGCADAGLCYPPQKVPVSITIPAASLTSTTSAQPIPIQDTTTSVSSTLANGSLWQTIGIMFGLGLLLTFTPCVLPMIPIVSAIVIGGKQKGWQGLGTTAIYVLGMASTYALIGALAAWFGTQFNLQAALQKPSLITASALLFTVLGLAMLGVFNLRLPSGLQQKLEVLSDQSRSSSSRFLGTFLAGVFATLIVSPCVSAPLAGAVLYISTTADIALGAFALFVMGLGMGVPLLVVGAMGSRILPRNGVWMEDVKALMGFAMLGMTVWLLARLLPGGQALYLWGAWLGLLAAYAFHTARRGESQYWRWLLGIMLVLLAALQWLGAASGNSNFLIPLTQNSTLSIGNEGKSQNRANYQFNIGSLAEMNDILATTKVPVMFDLYADWCISCQEIEHKILAAKEVTPLLNKITLVRIDVTDNSAENQALMQQYRLFGPPALLFFNDKGEYQQDWSLIGEPTKEEVVSRLSALLTLNQS</sequence>
<dbReference type="Pfam" id="PF02683">
    <property type="entry name" value="DsbD_TM"/>
    <property type="match status" value="1"/>
</dbReference>
<dbReference type="InterPro" id="IPR036249">
    <property type="entry name" value="Thioredoxin-like_sf"/>
</dbReference>
<dbReference type="EMBL" id="VFRR01000005">
    <property type="protein sequence ID" value="TPE54546.1"/>
    <property type="molecule type" value="Genomic_DNA"/>
</dbReference>
<keyword evidence="8" id="KW-0732">Signal</keyword>
<dbReference type="OrthoDB" id="9811036at2"/>
<feature type="chain" id="PRO_5021232565" evidence="8">
    <location>
        <begin position="19"/>
        <end position="598"/>
    </location>
</feature>
<keyword evidence="6 7" id="KW-0472">Membrane</keyword>
<feature type="signal peptide" evidence="8">
    <location>
        <begin position="1"/>
        <end position="18"/>
    </location>
</feature>
<keyword evidence="3 7" id="KW-0812">Transmembrane</keyword>
<keyword evidence="4" id="KW-0201">Cytochrome c-type biogenesis</keyword>
<evidence type="ECO:0000256" key="2">
    <source>
        <dbReference type="ARBA" id="ARBA00022475"/>
    </source>
</evidence>
<evidence type="ECO:0000256" key="8">
    <source>
        <dbReference type="SAM" id="SignalP"/>
    </source>
</evidence>
<feature type="transmembrane region" description="Helical" evidence="7">
    <location>
        <begin position="428"/>
        <end position="447"/>
    </location>
</feature>
<evidence type="ECO:0000256" key="6">
    <source>
        <dbReference type="ARBA" id="ARBA00023136"/>
    </source>
</evidence>
<evidence type="ECO:0000256" key="5">
    <source>
        <dbReference type="ARBA" id="ARBA00022989"/>
    </source>
</evidence>
<dbReference type="EC" id="1.8.1.8" evidence="10"/>
<feature type="transmembrane region" description="Helical" evidence="7">
    <location>
        <begin position="403"/>
        <end position="421"/>
    </location>
</feature>
<dbReference type="SUPFAM" id="SSF74863">
    <property type="entry name" value="Thiol:disulfide interchange protein DsbD, N-terminal domain (DsbD-alpha)"/>
    <property type="match status" value="1"/>
</dbReference>
<name>A0A501X240_9GAMM</name>
<keyword evidence="5 7" id="KW-1133">Transmembrane helix</keyword>